<keyword evidence="1" id="KW-1133">Transmembrane helix</keyword>
<evidence type="ECO:0000313" key="3">
    <source>
        <dbReference type="Proteomes" id="UP000294564"/>
    </source>
</evidence>
<reference evidence="2 3" key="1">
    <citation type="submission" date="2019-03" db="EMBL/GenBank/DDBJ databases">
        <title>Genomic Encyclopedia of Type Strains, Phase IV (KMG-IV): sequencing the most valuable type-strain genomes for metagenomic binning, comparative biology and taxonomic classification.</title>
        <authorList>
            <person name="Goeker M."/>
        </authorList>
    </citation>
    <scope>NUCLEOTIDE SEQUENCE [LARGE SCALE GENOMIC DNA]</scope>
    <source>
        <strain evidence="2 3">DSM 14836</strain>
    </source>
</reference>
<evidence type="ECO:0000313" key="2">
    <source>
        <dbReference type="EMBL" id="TCP27958.1"/>
    </source>
</evidence>
<dbReference type="Proteomes" id="UP000294564">
    <property type="component" value="Unassembled WGS sequence"/>
</dbReference>
<organism evidence="2 3">
    <name type="scientific">Tenacibaculum skagerrakense</name>
    <dbReference type="NCBI Taxonomy" id="186571"/>
    <lineage>
        <taxon>Bacteria</taxon>
        <taxon>Pseudomonadati</taxon>
        <taxon>Bacteroidota</taxon>
        <taxon>Flavobacteriia</taxon>
        <taxon>Flavobacteriales</taxon>
        <taxon>Flavobacteriaceae</taxon>
        <taxon>Tenacibaculum</taxon>
    </lineage>
</organism>
<dbReference type="AlphaFoldDB" id="A0A4R2P1L6"/>
<evidence type="ECO:0000256" key="1">
    <source>
        <dbReference type="SAM" id="Phobius"/>
    </source>
</evidence>
<comment type="caution">
    <text evidence="2">The sequence shown here is derived from an EMBL/GenBank/DDBJ whole genome shotgun (WGS) entry which is preliminary data.</text>
</comment>
<protein>
    <submittedName>
        <fullName evidence="2">Uncharacterized protein</fullName>
    </submittedName>
</protein>
<keyword evidence="3" id="KW-1185">Reference proteome</keyword>
<dbReference type="PROSITE" id="PS51450">
    <property type="entry name" value="LRR"/>
    <property type="match status" value="1"/>
</dbReference>
<keyword evidence="1" id="KW-0812">Transmembrane</keyword>
<dbReference type="InterPro" id="IPR001611">
    <property type="entry name" value="Leu-rich_rpt"/>
</dbReference>
<accession>A0A4R2P1L6</accession>
<feature type="transmembrane region" description="Helical" evidence="1">
    <location>
        <begin position="33"/>
        <end position="50"/>
    </location>
</feature>
<dbReference type="RefSeq" id="WP_132791401.1">
    <property type="nucleotide sequence ID" value="NZ_SLXM01000001.1"/>
</dbReference>
<gene>
    <name evidence="2" type="ORF">EV195_101117</name>
</gene>
<sequence>MDYNRIFKKITYNESIYYSEIGYTISFIKRLKFNVLLFMFSVLVFFLSFIKRNRRKNGVIGISWNPLHVKKIKKVNNSIEVLDISNNNLFSFNNLLFLSNVNFFKVFINALKLKDYTKSKHNYNSFFYKIYVIIFLDALKKHTEKVNEIFISGHFDRLTTIVNEVCLLNNIKLNIIQHGSIQIFKNKLIPNKIVLGDIYYSYDFSKPFFETFLNIEKDVSFYKVPTENNLKLYNHDKLPSGKKIIVFGCQDAKPYHNVTIINFLVKKYKDCLIYVIPHPRENMSFYSKKYKSFANVIVSKDKPENIVLFISRFSTLGIEYEERGIKTVFINLDKVNMDFFSSNKYEVFKSLKDFESEVRI</sequence>
<name>A0A4R2P1L6_9FLAO</name>
<dbReference type="OrthoDB" id="9911242at2"/>
<proteinExistence type="predicted"/>
<dbReference type="EMBL" id="SLXM01000001">
    <property type="protein sequence ID" value="TCP27958.1"/>
    <property type="molecule type" value="Genomic_DNA"/>
</dbReference>
<keyword evidence="1" id="KW-0472">Membrane</keyword>